<feature type="repeat" description="PPR" evidence="2">
    <location>
        <begin position="361"/>
        <end position="395"/>
    </location>
</feature>
<dbReference type="InterPro" id="IPR046848">
    <property type="entry name" value="E_motif"/>
</dbReference>
<dbReference type="Gene3D" id="1.25.40.10">
    <property type="entry name" value="Tetratricopeptide repeat domain"/>
    <property type="match status" value="4"/>
</dbReference>
<feature type="repeat" description="PPR" evidence="2">
    <location>
        <begin position="95"/>
        <end position="125"/>
    </location>
</feature>
<dbReference type="InterPro" id="IPR011990">
    <property type="entry name" value="TPR-like_helical_dom_sf"/>
</dbReference>
<evidence type="ECO:0000256" key="1">
    <source>
        <dbReference type="ARBA" id="ARBA00022737"/>
    </source>
</evidence>
<feature type="repeat" description="PPR" evidence="2">
    <location>
        <begin position="198"/>
        <end position="232"/>
    </location>
</feature>
<organism evidence="3 4">
    <name type="scientific">Hevea brasiliensis</name>
    <name type="common">Para rubber tree</name>
    <name type="synonym">Siphonia brasiliensis</name>
    <dbReference type="NCBI Taxonomy" id="3981"/>
    <lineage>
        <taxon>Eukaryota</taxon>
        <taxon>Viridiplantae</taxon>
        <taxon>Streptophyta</taxon>
        <taxon>Embryophyta</taxon>
        <taxon>Tracheophyta</taxon>
        <taxon>Spermatophyta</taxon>
        <taxon>Magnoliopsida</taxon>
        <taxon>eudicotyledons</taxon>
        <taxon>Gunneridae</taxon>
        <taxon>Pentapetalae</taxon>
        <taxon>rosids</taxon>
        <taxon>fabids</taxon>
        <taxon>Malpighiales</taxon>
        <taxon>Euphorbiaceae</taxon>
        <taxon>Crotonoideae</taxon>
        <taxon>Micrandreae</taxon>
        <taxon>Hevea</taxon>
    </lineage>
</organism>
<evidence type="ECO:0000313" key="4">
    <source>
        <dbReference type="Proteomes" id="UP001174677"/>
    </source>
</evidence>
<dbReference type="Pfam" id="PF20431">
    <property type="entry name" value="E_motif"/>
    <property type="match status" value="1"/>
</dbReference>
<keyword evidence="4" id="KW-1185">Reference proteome</keyword>
<proteinExistence type="predicted"/>
<dbReference type="NCBIfam" id="TIGR00756">
    <property type="entry name" value="PPR"/>
    <property type="match status" value="5"/>
</dbReference>
<dbReference type="PANTHER" id="PTHR47926:SF436">
    <property type="entry name" value="PENTATRICOPEPTIDE REPEAT-CONTAINING PROTEIN ELI1, CHLOROPLASTIC-LIKE ISOFORM X2"/>
    <property type="match status" value="1"/>
</dbReference>
<dbReference type="Pfam" id="PF01535">
    <property type="entry name" value="PPR"/>
    <property type="match status" value="2"/>
</dbReference>
<dbReference type="Pfam" id="PF13041">
    <property type="entry name" value="PPR_2"/>
    <property type="match status" value="4"/>
</dbReference>
<dbReference type="EMBL" id="JARPOI010000004">
    <property type="protein sequence ID" value="KAJ9181818.1"/>
    <property type="molecule type" value="Genomic_DNA"/>
</dbReference>
<dbReference type="SUPFAM" id="SSF48452">
    <property type="entry name" value="TPR-like"/>
    <property type="match status" value="1"/>
</dbReference>
<feature type="repeat" description="PPR" evidence="2">
    <location>
        <begin position="295"/>
        <end position="329"/>
    </location>
</feature>
<dbReference type="PROSITE" id="PS51375">
    <property type="entry name" value="PPR"/>
    <property type="match status" value="5"/>
</dbReference>
<accession>A0ABQ9MPE0</accession>
<dbReference type="InterPro" id="IPR002885">
    <property type="entry name" value="PPR_rpt"/>
</dbReference>
<dbReference type="InterPro" id="IPR046960">
    <property type="entry name" value="PPR_At4g14850-like_plant"/>
</dbReference>
<dbReference type="InterPro" id="IPR046849">
    <property type="entry name" value="E2_motif"/>
</dbReference>
<dbReference type="PANTHER" id="PTHR47926">
    <property type="entry name" value="PENTATRICOPEPTIDE REPEAT-CONTAINING PROTEIN"/>
    <property type="match status" value="1"/>
</dbReference>
<feature type="repeat" description="PPR" evidence="2">
    <location>
        <begin position="260"/>
        <end position="294"/>
    </location>
</feature>
<gene>
    <name evidence="3" type="ORF">P3X46_005872</name>
</gene>
<dbReference type="Pfam" id="PF20430">
    <property type="entry name" value="Eplus_motif"/>
    <property type="match status" value="1"/>
</dbReference>
<dbReference type="Proteomes" id="UP001174677">
    <property type="component" value="Chromosome 4"/>
</dbReference>
<reference evidence="3" key="1">
    <citation type="journal article" date="2023" name="Plant Biotechnol. J.">
        <title>Chromosome-level wild Hevea brasiliensis genome provides new tools for genomic-assisted breeding and valuable loci to elevate rubber yield.</title>
        <authorList>
            <person name="Cheng H."/>
            <person name="Song X."/>
            <person name="Hu Y."/>
            <person name="Wu T."/>
            <person name="Yang Q."/>
            <person name="An Z."/>
            <person name="Feng S."/>
            <person name="Deng Z."/>
            <person name="Wu W."/>
            <person name="Zeng X."/>
            <person name="Tu M."/>
            <person name="Wang X."/>
            <person name="Huang H."/>
        </authorList>
    </citation>
    <scope>NUCLEOTIDE SEQUENCE</scope>
    <source>
        <strain evidence="3">MT/VB/25A 57/8</strain>
    </source>
</reference>
<keyword evidence="1" id="KW-0677">Repeat</keyword>
<evidence type="ECO:0008006" key="5">
    <source>
        <dbReference type="Google" id="ProtNLM"/>
    </source>
</evidence>
<evidence type="ECO:0000256" key="2">
    <source>
        <dbReference type="PROSITE-ProRule" id="PRU00708"/>
    </source>
</evidence>
<protein>
    <recommendedName>
        <fullName evidence="5">Pentacotripeptide-repeat region of PRORP domain-containing protein</fullName>
    </recommendedName>
</protein>
<name>A0ABQ9MPE0_HEVBR</name>
<evidence type="ECO:0000313" key="3">
    <source>
        <dbReference type="EMBL" id="KAJ9181818.1"/>
    </source>
</evidence>
<sequence length="584" mass="65974">MSIASAPYILSMANKFVLNSRQKSESRKPDPAISLLQICKKVEELAQVHTLLVKTSLIREKHAFGSLLLSFASVDNLGTLDYAQKLFDTIDIPRNSFMYNTMIRAYVNCGNPREAFVVYSKMVREDSAYPDDFTFTFVFSACSKFNGVSEGKQAHAQMIKCPVKFGPHSWNSLMDFYMKIGEIGIVIHRLFDRIENPDIVSWNCLIDGYAKSGNLGQARRVFDEMPQRDVVSWTIMLVGYVNAGLLSEASYLFNEMPERNLVSWTALVNGYLKMGYYGEALDLFKEMQIAEVEMDEITITTLISACAKLGALDQGRWLHTYLDKSGIKADAQLSTALIDMYSKCGRIDLARKVFKETEDKKVFVWNSMLGGLAMHSFGEEAIELFDKMIECGIEPNEITYISILAACNHSGLVDVGLYLFNRLVEDQKVQPKIEHYGCLVDLLGRAGLLDDAFQVVKTMPLKADGTIWRALLGACKLHGNVKLADQVGRILIKLEPHNHMNYVLLSNVYAMVNRWEIVGELRREMKVKGLTKMPGCSMIELNGVVHEFVARDSSHPRSRDVYELLNLMTNHVMQESMDCQRPCQ</sequence>
<comment type="caution">
    <text evidence="3">The sequence shown here is derived from an EMBL/GenBank/DDBJ whole genome shotgun (WGS) entry which is preliminary data.</text>
</comment>